<dbReference type="EMBL" id="WMJY01000057">
    <property type="protein sequence ID" value="MTH31013.1"/>
    <property type="molecule type" value="Genomic_DNA"/>
</dbReference>
<dbReference type="AlphaFoldDB" id="A0A7K1GSN1"/>
<organism evidence="1 2">
    <name type="scientific">Myroides pelagicus</name>
    <dbReference type="NCBI Taxonomy" id="270914"/>
    <lineage>
        <taxon>Bacteria</taxon>
        <taxon>Pseudomonadati</taxon>
        <taxon>Bacteroidota</taxon>
        <taxon>Flavobacteriia</taxon>
        <taxon>Flavobacteriales</taxon>
        <taxon>Flavobacteriaceae</taxon>
        <taxon>Myroides</taxon>
    </lineage>
</organism>
<accession>A0A7K1GSN1</accession>
<dbReference type="Proteomes" id="UP000488936">
    <property type="component" value="Unassembled WGS sequence"/>
</dbReference>
<evidence type="ECO:0000313" key="1">
    <source>
        <dbReference type="EMBL" id="MTH31013.1"/>
    </source>
</evidence>
<proteinExistence type="predicted"/>
<keyword evidence="2" id="KW-1185">Reference proteome</keyword>
<evidence type="ECO:0000313" key="2">
    <source>
        <dbReference type="Proteomes" id="UP000488936"/>
    </source>
</evidence>
<comment type="caution">
    <text evidence="1">The sequence shown here is derived from an EMBL/GenBank/DDBJ whole genome shotgun (WGS) entry which is preliminary data.</text>
</comment>
<reference evidence="1 2" key="1">
    <citation type="journal article" date="2006" name="Int. J. Syst. Evol. Microbiol.">
        <title>Myroides pelagicus sp. nov., isolated from seawater in Thailand.</title>
        <authorList>
            <person name="Yoon J."/>
            <person name="Maneerat S."/>
            <person name="Kawai F."/>
            <person name="Yokota A."/>
        </authorList>
    </citation>
    <scope>NUCLEOTIDE SEQUENCE [LARGE SCALE GENOMIC DNA]</scope>
    <source>
        <strain evidence="1 2">SM1T</strain>
    </source>
</reference>
<name>A0A7K1GSN1_9FLAO</name>
<sequence>MKKLSLKSLSEIKGSGNTTTQTVTLGSIRIIRNQFMQSIETEVAVDQELEISY</sequence>
<protein>
    <submittedName>
        <fullName evidence="1">Uncharacterized protein</fullName>
    </submittedName>
</protein>
<gene>
    <name evidence="1" type="ORF">GJV77_14160</name>
</gene>
<dbReference type="RefSeq" id="WP_155036979.1">
    <property type="nucleotide sequence ID" value="NZ_JBHTIG010000063.1"/>
</dbReference>